<dbReference type="PANTHER" id="PTHR32009:SF155">
    <property type="entry name" value="DISEASE RESISTANCE PROTEIN (TIR-NBS-LRR CLASS)"/>
    <property type="match status" value="1"/>
</dbReference>
<accession>A0ABU6QFB1</accession>
<evidence type="ECO:0000259" key="2">
    <source>
        <dbReference type="PROSITE" id="PS50104"/>
    </source>
</evidence>
<reference evidence="3 4" key="1">
    <citation type="journal article" date="2023" name="Plants (Basel)">
        <title>Bridging the Gap: Combining Genomics and Transcriptomics Approaches to Understand Stylosanthes scabra, an Orphan Legume from the Brazilian Caatinga.</title>
        <authorList>
            <person name="Ferreira-Neto J.R.C."/>
            <person name="da Silva M.D."/>
            <person name="Binneck E."/>
            <person name="de Melo N.F."/>
            <person name="da Silva R.H."/>
            <person name="de Melo A.L.T.M."/>
            <person name="Pandolfi V."/>
            <person name="Bustamante F.O."/>
            <person name="Brasileiro-Vidal A.C."/>
            <person name="Benko-Iseppon A.M."/>
        </authorList>
    </citation>
    <scope>NUCLEOTIDE SEQUENCE [LARGE SCALE GENOMIC DNA]</scope>
    <source>
        <tissue evidence="3">Leaves</tissue>
    </source>
</reference>
<dbReference type="SMART" id="SM00255">
    <property type="entry name" value="TIR"/>
    <property type="match status" value="1"/>
</dbReference>
<dbReference type="Pfam" id="PF01582">
    <property type="entry name" value="TIR"/>
    <property type="match status" value="1"/>
</dbReference>
<keyword evidence="1" id="KW-0520">NAD</keyword>
<dbReference type="PROSITE" id="PS50104">
    <property type="entry name" value="TIR"/>
    <property type="match status" value="1"/>
</dbReference>
<sequence>MASQEGEDHHHHEVFVSFRGEDTRYTFTSHLHSALTRLQVKTYIDSEKLQTGDEISPSLLKAIQTAKLSVIVFSQNFASSKWCLDEVVNIMDCKNTNAQIVVPVFYQINPAQVRHQTGTYADAFAKHEERLQGTQKHDKIQTWRHALSQAANISAWDCSAARSESELVEKIAMDVLQKLESIKGGGIERRIARCKEKAQEKLNKFLRSGEIKDMEELISTMHQLADVKLDKALNSDDSSVWEDLLGTYERLLVLKRDKWEHSAEDKDYEDYCATQKHVKHLQREQSNRQHGFRGI</sequence>
<dbReference type="InterPro" id="IPR035897">
    <property type="entry name" value="Toll_tir_struct_dom_sf"/>
</dbReference>
<keyword evidence="4" id="KW-1185">Reference proteome</keyword>
<name>A0ABU6QFB1_9FABA</name>
<evidence type="ECO:0000313" key="4">
    <source>
        <dbReference type="Proteomes" id="UP001341840"/>
    </source>
</evidence>
<gene>
    <name evidence="3" type="ORF">PIB30_041105</name>
</gene>
<proteinExistence type="predicted"/>
<dbReference type="Gene3D" id="3.40.50.10140">
    <property type="entry name" value="Toll/interleukin-1 receptor homology (TIR) domain"/>
    <property type="match status" value="1"/>
</dbReference>
<dbReference type="SUPFAM" id="SSF52200">
    <property type="entry name" value="Toll/Interleukin receptor TIR domain"/>
    <property type="match status" value="1"/>
</dbReference>
<evidence type="ECO:0000313" key="3">
    <source>
        <dbReference type="EMBL" id="MED6110232.1"/>
    </source>
</evidence>
<dbReference type="EMBL" id="JASCZI010000226">
    <property type="protein sequence ID" value="MED6110232.1"/>
    <property type="molecule type" value="Genomic_DNA"/>
</dbReference>
<dbReference type="InterPro" id="IPR000157">
    <property type="entry name" value="TIR_dom"/>
</dbReference>
<organism evidence="3 4">
    <name type="scientific">Stylosanthes scabra</name>
    <dbReference type="NCBI Taxonomy" id="79078"/>
    <lineage>
        <taxon>Eukaryota</taxon>
        <taxon>Viridiplantae</taxon>
        <taxon>Streptophyta</taxon>
        <taxon>Embryophyta</taxon>
        <taxon>Tracheophyta</taxon>
        <taxon>Spermatophyta</taxon>
        <taxon>Magnoliopsida</taxon>
        <taxon>eudicotyledons</taxon>
        <taxon>Gunneridae</taxon>
        <taxon>Pentapetalae</taxon>
        <taxon>rosids</taxon>
        <taxon>fabids</taxon>
        <taxon>Fabales</taxon>
        <taxon>Fabaceae</taxon>
        <taxon>Papilionoideae</taxon>
        <taxon>50 kb inversion clade</taxon>
        <taxon>dalbergioids sensu lato</taxon>
        <taxon>Dalbergieae</taxon>
        <taxon>Pterocarpus clade</taxon>
        <taxon>Stylosanthes</taxon>
    </lineage>
</organism>
<evidence type="ECO:0000256" key="1">
    <source>
        <dbReference type="ARBA" id="ARBA00023027"/>
    </source>
</evidence>
<comment type="caution">
    <text evidence="3">The sequence shown here is derived from an EMBL/GenBank/DDBJ whole genome shotgun (WGS) entry which is preliminary data.</text>
</comment>
<dbReference type="PANTHER" id="PTHR32009">
    <property type="entry name" value="TMV RESISTANCE PROTEIN N-LIKE"/>
    <property type="match status" value="1"/>
</dbReference>
<feature type="domain" description="TIR" evidence="2">
    <location>
        <begin position="10"/>
        <end position="179"/>
    </location>
</feature>
<dbReference type="Proteomes" id="UP001341840">
    <property type="component" value="Unassembled WGS sequence"/>
</dbReference>
<protein>
    <recommendedName>
        <fullName evidence="2">TIR domain-containing protein</fullName>
    </recommendedName>
</protein>